<evidence type="ECO:0000313" key="1">
    <source>
        <dbReference type="EMBL" id="PYI52132.1"/>
    </source>
</evidence>
<dbReference type="Proteomes" id="UP000247476">
    <property type="component" value="Unassembled WGS sequence"/>
</dbReference>
<dbReference type="RefSeq" id="WP_110842203.1">
    <property type="nucleotide sequence ID" value="NZ_QJVJ01000010.1"/>
</dbReference>
<organism evidence="1 2">
    <name type="scientific">Paenibacillus flagellatus</name>
    <dbReference type="NCBI Taxonomy" id="2211139"/>
    <lineage>
        <taxon>Bacteria</taxon>
        <taxon>Bacillati</taxon>
        <taxon>Bacillota</taxon>
        <taxon>Bacilli</taxon>
        <taxon>Bacillales</taxon>
        <taxon>Paenibacillaceae</taxon>
        <taxon>Paenibacillus</taxon>
    </lineage>
</organism>
<comment type="caution">
    <text evidence="1">The sequence shown here is derived from an EMBL/GenBank/DDBJ whole genome shotgun (WGS) entry which is preliminary data.</text>
</comment>
<sequence>MQEHVSSIIAHMAKSHAEMARLLEAKRHSIVKTAQMVVVLPSENPGFDGVEGIAKNAMDVTKNITAYLNGVADLIDAVADNLEMVVKELSASEEEE</sequence>
<name>A0A2V5K0P4_9BACL</name>
<protein>
    <submittedName>
        <fullName evidence="1">Nucleoside-diphosphate sugar epimerase</fullName>
    </submittedName>
</protein>
<dbReference type="EMBL" id="QJVJ01000010">
    <property type="protein sequence ID" value="PYI52132.1"/>
    <property type="molecule type" value="Genomic_DNA"/>
</dbReference>
<evidence type="ECO:0000313" key="2">
    <source>
        <dbReference type="Proteomes" id="UP000247476"/>
    </source>
</evidence>
<keyword evidence="2" id="KW-1185">Reference proteome</keyword>
<dbReference type="OrthoDB" id="2624347at2"/>
<accession>A0A2V5K0P4</accession>
<reference evidence="1 2" key="1">
    <citation type="submission" date="2018-05" db="EMBL/GenBank/DDBJ databases">
        <title>Paenibacillus flagellatus sp. nov., isolated from selenium mineral soil.</title>
        <authorList>
            <person name="Dai X."/>
        </authorList>
    </citation>
    <scope>NUCLEOTIDE SEQUENCE [LARGE SCALE GENOMIC DNA]</scope>
    <source>
        <strain evidence="1 2">DXL2</strain>
    </source>
</reference>
<gene>
    <name evidence="1" type="ORF">DLM86_21890</name>
</gene>
<proteinExistence type="predicted"/>
<dbReference type="AlphaFoldDB" id="A0A2V5K0P4"/>